<dbReference type="Proteomes" id="UP000247781">
    <property type="component" value="Unassembled WGS sequence"/>
</dbReference>
<comment type="caution">
    <text evidence="4">The sequence shown here is derived from an EMBL/GenBank/DDBJ whole genome shotgun (WGS) entry which is preliminary data.</text>
</comment>
<dbReference type="PANTHER" id="PTHR10587:SF133">
    <property type="entry name" value="CHITIN DEACETYLASE 1-RELATED"/>
    <property type="match status" value="1"/>
</dbReference>
<keyword evidence="2" id="KW-0378">Hydrolase</keyword>
<dbReference type="GO" id="GO:0005975">
    <property type="term" value="P:carbohydrate metabolic process"/>
    <property type="evidence" value="ECO:0007669"/>
    <property type="project" value="InterPro"/>
</dbReference>
<dbReference type="AlphaFoldDB" id="A0A318HKA8"/>
<evidence type="ECO:0000313" key="4">
    <source>
        <dbReference type="EMBL" id="PXX10972.1"/>
    </source>
</evidence>
<dbReference type="InterPro" id="IPR011330">
    <property type="entry name" value="Glyco_hydro/deAcase_b/a-brl"/>
</dbReference>
<organism evidence="4 5">
    <name type="scientific">Mycolicibacterium moriokaense</name>
    <dbReference type="NCBI Taxonomy" id="39691"/>
    <lineage>
        <taxon>Bacteria</taxon>
        <taxon>Bacillati</taxon>
        <taxon>Actinomycetota</taxon>
        <taxon>Actinomycetes</taxon>
        <taxon>Mycobacteriales</taxon>
        <taxon>Mycobacteriaceae</taxon>
        <taxon>Mycolicibacterium</taxon>
    </lineage>
</organism>
<dbReference type="GO" id="GO:0016810">
    <property type="term" value="F:hydrolase activity, acting on carbon-nitrogen (but not peptide) bonds"/>
    <property type="evidence" value="ECO:0007669"/>
    <property type="project" value="InterPro"/>
</dbReference>
<dbReference type="EMBL" id="QJJU01000003">
    <property type="protein sequence ID" value="PXX10972.1"/>
    <property type="molecule type" value="Genomic_DNA"/>
</dbReference>
<dbReference type="InterPro" id="IPR050248">
    <property type="entry name" value="Polysacc_deacetylase_ArnD"/>
</dbReference>
<dbReference type="InterPro" id="IPR006311">
    <property type="entry name" value="TAT_signal"/>
</dbReference>
<keyword evidence="5" id="KW-1185">Reference proteome</keyword>
<dbReference type="PROSITE" id="PS51318">
    <property type="entry name" value="TAT"/>
    <property type="match status" value="1"/>
</dbReference>
<dbReference type="CDD" id="cd10917">
    <property type="entry name" value="CE4_NodB_like_6s_7s"/>
    <property type="match status" value="1"/>
</dbReference>
<accession>A0A318HKA8</accession>
<keyword evidence="1" id="KW-0479">Metal-binding</keyword>
<name>A0A318HKA8_9MYCO</name>
<dbReference type="InterPro" id="IPR002509">
    <property type="entry name" value="NODB_dom"/>
</dbReference>
<dbReference type="Gene3D" id="3.20.20.370">
    <property type="entry name" value="Glycoside hydrolase/deacetylase"/>
    <property type="match status" value="1"/>
</dbReference>
<evidence type="ECO:0000256" key="1">
    <source>
        <dbReference type="ARBA" id="ARBA00022723"/>
    </source>
</evidence>
<evidence type="ECO:0000313" key="5">
    <source>
        <dbReference type="Proteomes" id="UP000247781"/>
    </source>
</evidence>
<evidence type="ECO:0000256" key="2">
    <source>
        <dbReference type="ARBA" id="ARBA00022801"/>
    </source>
</evidence>
<dbReference type="SUPFAM" id="SSF88713">
    <property type="entry name" value="Glycoside hydrolase/deacetylase"/>
    <property type="match status" value="1"/>
</dbReference>
<dbReference type="Pfam" id="PF01522">
    <property type="entry name" value="Polysacc_deac_1"/>
    <property type="match status" value="1"/>
</dbReference>
<dbReference type="PANTHER" id="PTHR10587">
    <property type="entry name" value="GLYCOSYL TRANSFERASE-RELATED"/>
    <property type="match status" value="1"/>
</dbReference>
<dbReference type="GO" id="GO:0016020">
    <property type="term" value="C:membrane"/>
    <property type="evidence" value="ECO:0007669"/>
    <property type="project" value="TreeGrafter"/>
</dbReference>
<gene>
    <name evidence="4" type="ORF">C8E89_10359</name>
</gene>
<proteinExistence type="predicted"/>
<feature type="domain" description="NodB homology" evidence="3">
    <location>
        <begin position="89"/>
        <end position="282"/>
    </location>
</feature>
<reference evidence="4 5" key="2">
    <citation type="submission" date="2018-06" db="EMBL/GenBank/DDBJ databases">
        <title>Sequencing of bacterial isolates from soil warming experiment in Harvard Forest, Massachusetts, USA.</title>
        <authorList>
            <person name="Deangelis K.PhD."/>
        </authorList>
    </citation>
    <scope>NUCLEOTIDE SEQUENCE [LARGE SCALE GENOMIC DNA]</scope>
    <source>
        <strain evidence="4 5">GAS496</strain>
    </source>
</reference>
<dbReference type="PROSITE" id="PS51677">
    <property type="entry name" value="NODB"/>
    <property type="match status" value="1"/>
</dbReference>
<dbReference type="GO" id="GO:0046872">
    <property type="term" value="F:metal ion binding"/>
    <property type="evidence" value="ECO:0007669"/>
    <property type="project" value="UniProtKB-KW"/>
</dbReference>
<reference evidence="5" key="1">
    <citation type="submission" date="2018-05" db="EMBL/GenBank/DDBJ databases">
        <authorList>
            <person name="Deangelis K."/>
            <person name="Huntemann M."/>
            <person name="Clum A."/>
            <person name="Pillay M."/>
            <person name="Palaniappan K."/>
            <person name="Varghese N."/>
            <person name="Mikhailova N."/>
            <person name="Stamatis D."/>
            <person name="Reddy T."/>
            <person name="Daum C."/>
            <person name="Shapiro N."/>
            <person name="Ivanova N."/>
            <person name="Kyrpides N."/>
            <person name="Woyke T."/>
        </authorList>
    </citation>
    <scope>NUCLEOTIDE SEQUENCE [LARGE SCALE GENOMIC DNA]</scope>
    <source>
        <strain evidence="5">GAS496</strain>
    </source>
</reference>
<sequence>MSLLNRRGFLAGVATALVLPPSVATIEVARSALSATPHTTAARTDAVTTRASFGVPEETLRPLLPPPPLASQRALPDKGVLSVLPGQGDLLALTVDDGVSSDVVRLYTEFAKETGVRLTYFVNGTYRSWTDNAALLRPLVESGQIQLGNHTYSHPDLTTLAPSQIADEIRRNDAFLTKMFGVDARPYLRPPYGKRNAAIDAVAADLGYTLTTMWSGSLADSTVITEDYLLKMADTYFRPQNIVIGHLNHLPVTHVFSQLADLIRNRGLRTVTLNDVFVRPRV</sequence>
<evidence type="ECO:0000259" key="3">
    <source>
        <dbReference type="PROSITE" id="PS51677"/>
    </source>
</evidence>
<protein>
    <submittedName>
        <fullName evidence="4">Peptidoglycan/xylan/chitin deacetylase (PgdA/CDA1 family)</fullName>
    </submittedName>
</protein>